<dbReference type="Pfam" id="PF02534">
    <property type="entry name" value="T4SS-DNA_transf"/>
    <property type="match status" value="1"/>
</dbReference>
<dbReference type="GO" id="GO:0016020">
    <property type="term" value="C:membrane"/>
    <property type="evidence" value="ECO:0007669"/>
    <property type="project" value="InterPro"/>
</dbReference>
<evidence type="ECO:0000313" key="2">
    <source>
        <dbReference type="Proteomes" id="UP000317935"/>
    </source>
</evidence>
<proteinExistence type="predicted"/>
<dbReference type="InterPro" id="IPR003688">
    <property type="entry name" value="TraG/VirD4"/>
</dbReference>
<organism evidence="1 2">
    <name type="scientific">Helicobacter suis</name>
    <dbReference type="NCBI Taxonomy" id="104628"/>
    <lineage>
        <taxon>Bacteria</taxon>
        <taxon>Pseudomonadati</taxon>
        <taxon>Campylobacterota</taxon>
        <taxon>Epsilonproteobacteria</taxon>
        <taxon>Campylobacterales</taxon>
        <taxon>Helicobacteraceae</taxon>
        <taxon>Helicobacter</taxon>
    </lineage>
</organism>
<sequence>MGKFGFPFAKSVCYDKPLGAMIVAPRAGKSAAIAIPNLLNLPTSCIVTDIKASFAL</sequence>
<name>A0A6J4D0W5_9HELI</name>
<gene>
    <name evidence="1" type="ORF">SNTW_10750</name>
</gene>
<dbReference type="EMBL" id="AP019774">
    <property type="protein sequence ID" value="BCD70430.1"/>
    <property type="molecule type" value="Genomic_DNA"/>
</dbReference>
<accession>A0A6J4D0W5</accession>
<evidence type="ECO:0000313" key="1">
    <source>
        <dbReference type="EMBL" id="BCD70430.1"/>
    </source>
</evidence>
<reference evidence="1 2" key="1">
    <citation type="submission" date="2019-06" db="EMBL/GenBank/DDBJ databases">
        <title>Complete genome sequence of Helicobacter suis SNTW101c.</title>
        <authorList>
            <person name="Rimbara E."/>
            <person name="Suzuki M."/>
            <person name="Matsui H."/>
            <person name="Nakamura M."/>
            <person name="Mori S."/>
            <person name="Shibayama K."/>
        </authorList>
    </citation>
    <scope>NUCLEOTIDE SEQUENCE [LARGE SCALE GENOMIC DNA]</scope>
    <source>
        <strain evidence="1 2">SNTW101c</strain>
    </source>
</reference>
<dbReference type="AlphaFoldDB" id="A0A6J4D0W5"/>
<protein>
    <submittedName>
        <fullName evidence="1">Uncharacterized protein</fullName>
    </submittedName>
</protein>
<dbReference type="Proteomes" id="UP000317935">
    <property type="component" value="Chromosome"/>
</dbReference>